<dbReference type="Proteomes" id="UP001195660">
    <property type="component" value="Unassembled WGS sequence"/>
</dbReference>
<sequence>MNKIYGQVFRASDGNEFGIIRPASEPFPDELLSTEVVAEDECGNYFILKAGEVFFWNHENSDLSVIANSISDFISGCVEPSEIDLRPNQVNSAWIDPDFAASLGIKLKS</sequence>
<proteinExistence type="predicted"/>
<name>A0ABS2C9C9_9NEIS</name>
<feature type="domain" description="Knr4/Smi1-like" evidence="1">
    <location>
        <begin position="36"/>
        <end position="75"/>
    </location>
</feature>
<keyword evidence="3" id="KW-1185">Reference proteome</keyword>
<dbReference type="InterPro" id="IPR037883">
    <property type="entry name" value="Knr4/Smi1-like_sf"/>
</dbReference>
<dbReference type="RefSeq" id="WP_203570027.1">
    <property type="nucleotide sequence ID" value="NZ_WOFE01000001.1"/>
</dbReference>
<dbReference type="Pfam" id="PF09346">
    <property type="entry name" value="SMI1_KNR4"/>
    <property type="match status" value="1"/>
</dbReference>
<dbReference type="InterPro" id="IPR018958">
    <property type="entry name" value="Knr4/Smi1-like_dom"/>
</dbReference>
<dbReference type="SUPFAM" id="SSF160631">
    <property type="entry name" value="SMI1/KNR4-like"/>
    <property type="match status" value="1"/>
</dbReference>
<comment type="caution">
    <text evidence="2">The sequence shown here is derived from an EMBL/GenBank/DDBJ whole genome shotgun (WGS) entry which is preliminary data.</text>
</comment>
<accession>A0ABS2C9C9</accession>
<reference evidence="2 3" key="1">
    <citation type="submission" date="2019-11" db="EMBL/GenBank/DDBJ databases">
        <title>Novel Deefgea species.</title>
        <authorList>
            <person name="Han J.-H."/>
        </authorList>
    </citation>
    <scope>NUCLEOTIDE SEQUENCE [LARGE SCALE GENOMIC DNA]</scope>
    <source>
        <strain evidence="2 3">LMG 24817</strain>
    </source>
</reference>
<evidence type="ECO:0000313" key="3">
    <source>
        <dbReference type="Proteomes" id="UP001195660"/>
    </source>
</evidence>
<evidence type="ECO:0000313" key="2">
    <source>
        <dbReference type="EMBL" id="MBM5570749.1"/>
    </source>
</evidence>
<evidence type="ECO:0000259" key="1">
    <source>
        <dbReference type="Pfam" id="PF09346"/>
    </source>
</evidence>
<dbReference type="EMBL" id="WOFE01000001">
    <property type="protein sequence ID" value="MBM5570749.1"/>
    <property type="molecule type" value="Genomic_DNA"/>
</dbReference>
<protein>
    <submittedName>
        <fullName evidence="2">SMI1/KNR4 family protein</fullName>
    </submittedName>
</protein>
<organism evidence="2 3">
    <name type="scientific">Deefgea chitinilytica</name>
    <dbReference type="NCBI Taxonomy" id="570276"/>
    <lineage>
        <taxon>Bacteria</taxon>
        <taxon>Pseudomonadati</taxon>
        <taxon>Pseudomonadota</taxon>
        <taxon>Betaproteobacteria</taxon>
        <taxon>Neisseriales</taxon>
        <taxon>Chitinibacteraceae</taxon>
        <taxon>Deefgea</taxon>
    </lineage>
</organism>
<gene>
    <name evidence="2" type="ORF">GM173_04040</name>
</gene>